<dbReference type="EMBL" id="CP000382">
    <property type="protein sequence ID" value="ABK60558.1"/>
    <property type="molecule type" value="Genomic_DNA"/>
</dbReference>
<keyword evidence="2" id="KW-1185">Reference proteome</keyword>
<dbReference type="InterPro" id="IPR036890">
    <property type="entry name" value="HATPase_C_sf"/>
</dbReference>
<dbReference type="Gene3D" id="3.30.565.10">
    <property type="entry name" value="Histidine kinase-like ATPase, C-terminal domain"/>
    <property type="match status" value="1"/>
</dbReference>
<evidence type="ECO:0000313" key="2">
    <source>
        <dbReference type="Proteomes" id="UP000008220"/>
    </source>
</evidence>
<protein>
    <submittedName>
        <fullName evidence="1">Sensor protein resE</fullName>
    </submittedName>
</protein>
<dbReference type="STRING" id="386415.NT01CX_1190"/>
<organism evidence="1 2">
    <name type="scientific">Clostridium novyi (strain NT)</name>
    <dbReference type="NCBI Taxonomy" id="386415"/>
    <lineage>
        <taxon>Bacteria</taxon>
        <taxon>Bacillati</taxon>
        <taxon>Bacillota</taxon>
        <taxon>Clostridia</taxon>
        <taxon>Eubacteriales</taxon>
        <taxon>Clostridiaceae</taxon>
        <taxon>Clostridium</taxon>
    </lineage>
</organism>
<name>A0PY21_CLONN</name>
<dbReference type="AlphaFoldDB" id="A0PY21"/>
<reference evidence="1 2" key="1">
    <citation type="journal article" date="2006" name="Nat. Biotechnol.">
        <title>The genome and transcriptomes of the anti-tumor agent Clostridium novyi-NT.</title>
        <authorList>
            <person name="Bettegowda C."/>
            <person name="Huang X."/>
            <person name="Lin J."/>
            <person name="Cheong I."/>
            <person name="Kohli M."/>
            <person name="Szabo S.A."/>
            <person name="Zhang X."/>
            <person name="Diaz L.A. Jr."/>
            <person name="Velculescu V.E."/>
            <person name="Parmigiani G."/>
            <person name="Kinzler K.W."/>
            <person name="Vogelstein B."/>
            <person name="Zhou S."/>
        </authorList>
    </citation>
    <scope>NUCLEOTIDE SEQUENCE [LARGE SCALE GENOMIC DNA]</scope>
    <source>
        <strain evidence="1 2">NT</strain>
    </source>
</reference>
<accession>A0PY21</accession>
<sequence>MSKSIIESQNGSISVNSIEEKGTKFIITFLKQII</sequence>
<dbReference type="HOGENOM" id="CLU_3373073_0_0_9"/>
<dbReference type="SUPFAM" id="SSF55874">
    <property type="entry name" value="ATPase domain of HSP90 chaperone/DNA topoisomerase II/histidine kinase"/>
    <property type="match status" value="1"/>
</dbReference>
<dbReference type="KEGG" id="cno:NT01CX_1190"/>
<gene>
    <name evidence="1" type="ordered locus">NT01CX_1190</name>
</gene>
<proteinExistence type="predicted"/>
<dbReference type="Proteomes" id="UP000008220">
    <property type="component" value="Chromosome"/>
</dbReference>
<evidence type="ECO:0000313" key="1">
    <source>
        <dbReference type="EMBL" id="ABK60558.1"/>
    </source>
</evidence>